<dbReference type="AlphaFoldDB" id="A0AAD4KQZ0"/>
<accession>A0AAD4KQZ0</accession>
<dbReference type="EMBL" id="JAJTJA010000005">
    <property type="protein sequence ID" value="KAH8698495.1"/>
    <property type="molecule type" value="Genomic_DNA"/>
</dbReference>
<organism evidence="2 3">
    <name type="scientific">Talaromyces proteolyticus</name>
    <dbReference type="NCBI Taxonomy" id="1131652"/>
    <lineage>
        <taxon>Eukaryota</taxon>
        <taxon>Fungi</taxon>
        <taxon>Dikarya</taxon>
        <taxon>Ascomycota</taxon>
        <taxon>Pezizomycotina</taxon>
        <taxon>Eurotiomycetes</taxon>
        <taxon>Eurotiomycetidae</taxon>
        <taxon>Eurotiales</taxon>
        <taxon>Trichocomaceae</taxon>
        <taxon>Talaromyces</taxon>
        <taxon>Talaromyces sect. Bacilispori</taxon>
    </lineage>
</organism>
<dbReference type="Proteomes" id="UP001201262">
    <property type="component" value="Unassembled WGS sequence"/>
</dbReference>
<dbReference type="PANTHER" id="PTHR37848">
    <property type="entry name" value="EXPRESSED PROTEIN"/>
    <property type="match status" value="1"/>
</dbReference>
<evidence type="ECO:0000313" key="3">
    <source>
        <dbReference type="Proteomes" id="UP001201262"/>
    </source>
</evidence>
<protein>
    <submittedName>
        <fullName evidence="2">Uncharacterized protein</fullName>
    </submittedName>
</protein>
<dbReference type="PANTHER" id="PTHR37848:SF1">
    <property type="entry name" value="SUN DOMAIN-CONTAINING PROTEIN"/>
    <property type="match status" value="1"/>
</dbReference>
<name>A0AAD4KQZ0_9EURO</name>
<evidence type="ECO:0000313" key="2">
    <source>
        <dbReference type="EMBL" id="KAH8698495.1"/>
    </source>
</evidence>
<reference evidence="2" key="1">
    <citation type="submission" date="2021-12" db="EMBL/GenBank/DDBJ databases">
        <title>Convergent genome expansion in fungi linked to evolution of root-endophyte symbiosis.</title>
        <authorList>
            <consortium name="DOE Joint Genome Institute"/>
            <person name="Ke Y.-H."/>
            <person name="Bonito G."/>
            <person name="Liao H.-L."/>
            <person name="Looney B."/>
            <person name="Rojas-Flechas A."/>
            <person name="Nash J."/>
            <person name="Hameed K."/>
            <person name="Schadt C."/>
            <person name="Martin F."/>
            <person name="Crous P.W."/>
            <person name="Miettinen O."/>
            <person name="Magnuson J.K."/>
            <person name="Labbe J."/>
            <person name="Jacobson D."/>
            <person name="Doktycz M.J."/>
            <person name="Veneault-Fourrey C."/>
            <person name="Kuo A."/>
            <person name="Mondo S."/>
            <person name="Calhoun S."/>
            <person name="Riley R."/>
            <person name="Ohm R."/>
            <person name="LaButti K."/>
            <person name="Andreopoulos B."/>
            <person name="Pangilinan J."/>
            <person name="Nolan M."/>
            <person name="Tritt A."/>
            <person name="Clum A."/>
            <person name="Lipzen A."/>
            <person name="Daum C."/>
            <person name="Barry K."/>
            <person name="Grigoriev I.V."/>
            <person name="Vilgalys R."/>
        </authorList>
    </citation>
    <scope>NUCLEOTIDE SEQUENCE</scope>
    <source>
        <strain evidence="2">PMI_201</strain>
    </source>
</reference>
<feature type="region of interest" description="Disordered" evidence="1">
    <location>
        <begin position="1"/>
        <end position="66"/>
    </location>
</feature>
<feature type="compositionally biased region" description="Polar residues" evidence="1">
    <location>
        <begin position="7"/>
        <end position="55"/>
    </location>
</feature>
<proteinExistence type="predicted"/>
<gene>
    <name evidence="2" type="ORF">BGW36DRAFT_317990</name>
</gene>
<keyword evidence="3" id="KW-1185">Reference proteome</keyword>
<comment type="caution">
    <text evidence="2">The sequence shown here is derived from an EMBL/GenBank/DDBJ whole genome shotgun (WGS) entry which is preliminary data.</text>
</comment>
<sequence>MSKKAALSSQPHQPWQSSNIVSPVQLSNNSSSEAGQENQPTQSNNANVFNQTFTSEPPPYSSLVTNTPSTLSPAAWPNATSTLPPIDFSKYSIPESSLSKDGSTVSTYHPSFTSNASALVRFVQEQATLPPLPYIHILGEKQEDGQRRDFDIKINMLSLFLAQNSQNKWNYVKLVGDQELAYRGKDGQSTIPDIKGGLDEWATRFCKETSTLKSFTLTRQLSNWNASYIEGQIRSLIAATGYEKRVTISFPVKYAKVVVYPPKSSQSFFKTLVSPFLEKKRFEVVRAVWPYASLPPVADAAAAGRKCVVQSEEMWWEEWRDVIRWSVVTKRSGWVSVDDILEYRMAPAPAVPPSNPWKRF</sequence>
<dbReference type="RefSeq" id="XP_046072959.1">
    <property type="nucleotide sequence ID" value="XM_046212591.1"/>
</dbReference>
<dbReference type="GeneID" id="70242878"/>
<evidence type="ECO:0000256" key="1">
    <source>
        <dbReference type="SAM" id="MobiDB-lite"/>
    </source>
</evidence>